<feature type="transmembrane region" description="Helical" evidence="1">
    <location>
        <begin position="12"/>
        <end position="30"/>
    </location>
</feature>
<dbReference type="Proteomes" id="UP000229834">
    <property type="component" value="Unassembled WGS sequence"/>
</dbReference>
<sequence>MGEIWKNLKGNHNLTGVFIANFFTAFHYFLLGYINSSFLGGFFSANTLGFIYIIASLASTILLIKSPDVLNHFGNINFLLFFIGGEIISLVALALLKLPPLIVPFFIFSQISIFMMTFSLDIFLETVIKDESHTGFIRTSFITTANIALIISPIIVGFLVGDDKYHRVFLLAAALLVPAFIFSIKSLSKIEKPNFNHPKIIETWLELRRSADIMRITTVNFILQFFYAWMVVYTPIYLHQEVGFSWKIIGIIFTIMLLPFVIFEIPAGEMADKKYGEKE</sequence>
<proteinExistence type="predicted"/>
<evidence type="ECO:0000256" key="1">
    <source>
        <dbReference type="SAM" id="Phobius"/>
    </source>
</evidence>
<keyword evidence="1" id="KW-1133">Transmembrane helix</keyword>
<dbReference type="SUPFAM" id="SSF103473">
    <property type="entry name" value="MFS general substrate transporter"/>
    <property type="match status" value="2"/>
</dbReference>
<dbReference type="InterPro" id="IPR036259">
    <property type="entry name" value="MFS_trans_sf"/>
</dbReference>
<feature type="transmembrane region" description="Helical" evidence="1">
    <location>
        <begin position="136"/>
        <end position="159"/>
    </location>
</feature>
<accession>A0A2H0K715</accession>
<comment type="caution">
    <text evidence="2">The sequence shown here is derived from an EMBL/GenBank/DDBJ whole genome shotgun (WGS) entry which is preliminary data.</text>
</comment>
<feature type="transmembrane region" description="Helical" evidence="1">
    <location>
        <begin position="244"/>
        <end position="265"/>
    </location>
</feature>
<evidence type="ECO:0000313" key="2">
    <source>
        <dbReference type="EMBL" id="PIQ67042.1"/>
    </source>
</evidence>
<evidence type="ECO:0008006" key="4">
    <source>
        <dbReference type="Google" id="ProtNLM"/>
    </source>
</evidence>
<reference evidence="2 3" key="1">
    <citation type="submission" date="2017-09" db="EMBL/GenBank/DDBJ databases">
        <title>Depth-based differentiation of microbial function through sediment-hosted aquifers and enrichment of novel symbionts in the deep terrestrial subsurface.</title>
        <authorList>
            <person name="Probst A.J."/>
            <person name="Ladd B."/>
            <person name="Jarett J.K."/>
            <person name="Geller-Mcgrath D.E."/>
            <person name="Sieber C.M."/>
            <person name="Emerson J.B."/>
            <person name="Anantharaman K."/>
            <person name="Thomas B.C."/>
            <person name="Malmstrom R."/>
            <person name="Stieglmeier M."/>
            <person name="Klingl A."/>
            <person name="Woyke T."/>
            <person name="Ryan C.M."/>
            <person name="Banfield J.F."/>
        </authorList>
    </citation>
    <scope>NUCLEOTIDE SEQUENCE [LARGE SCALE GENOMIC DNA]</scope>
    <source>
        <strain evidence="2">CG11_big_fil_rev_8_21_14_0_20_40_24</strain>
    </source>
</reference>
<feature type="transmembrane region" description="Helical" evidence="1">
    <location>
        <begin position="42"/>
        <end position="64"/>
    </location>
</feature>
<dbReference type="AlphaFoldDB" id="A0A2H0K715"/>
<gene>
    <name evidence="2" type="ORF">COV95_00880</name>
</gene>
<feature type="transmembrane region" description="Helical" evidence="1">
    <location>
        <begin position="165"/>
        <end position="184"/>
    </location>
</feature>
<feature type="non-terminal residue" evidence="2">
    <location>
        <position position="279"/>
    </location>
</feature>
<feature type="transmembrane region" description="Helical" evidence="1">
    <location>
        <begin position="218"/>
        <end position="238"/>
    </location>
</feature>
<dbReference type="Pfam" id="PF07690">
    <property type="entry name" value="MFS_1"/>
    <property type="match status" value="1"/>
</dbReference>
<feature type="transmembrane region" description="Helical" evidence="1">
    <location>
        <begin position="102"/>
        <end position="124"/>
    </location>
</feature>
<dbReference type="Gene3D" id="1.20.1250.20">
    <property type="entry name" value="MFS general substrate transporter like domains"/>
    <property type="match status" value="2"/>
</dbReference>
<keyword evidence="1" id="KW-0472">Membrane</keyword>
<name>A0A2H0K715_9BACT</name>
<dbReference type="EMBL" id="PCVC01000027">
    <property type="protein sequence ID" value="PIQ67042.1"/>
    <property type="molecule type" value="Genomic_DNA"/>
</dbReference>
<dbReference type="GO" id="GO:0022857">
    <property type="term" value="F:transmembrane transporter activity"/>
    <property type="evidence" value="ECO:0007669"/>
    <property type="project" value="InterPro"/>
</dbReference>
<feature type="transmembrane region" description="Helical" evidence="1">
    <location>
        <begin position="76"/>
        <end position="96"/>
    </location>
</feature>
<organism evidence="2 3">
    <name type="scientific">Candidatus Zambryskibacteria bacterium CG11_big_fil_rev_8_21_14_0_20_40_24</name>
    <dbReference type="NCBI Taxonomy" id="1975116"/>
    <lineage>
        <taxon>Bacteria</taxon>
        <taxon>Candidatus Zambryskiibacteriota</taxon>
    </lineage>
</organism>
<dbReference type="InterPro" id="IPR011701">
    <property type="entry name" value="MFS"/>
</dbReference>
<evidence type="ECO:0000313" key="3">
    <source>
        <dbReference type="Proteomes" id="UP000229834"/>
    </source>
</evidence>
<keyword evidence="1" id="KW-0812">Transmembrane</keyword>
<protein>
    <recommendedName>
        <fullName evidence="4">Major facilitator superfamily (MFS) profile domain-containing protein</fullName>
    </recommendedName>
</protein>